<sequence>MDAMSYPALQPDFSVFGHFATSYYLPFRQPVTDILDDEYPRVKRLIERMRQHYYPEWEFNT</sequence>
<proteinExistence type="predicted"/>
<dbReference type="EMBL" id="UYRT01081559">
    <property type="protein sequence ID" value="VDN24625.1"/>
    <property type="molecule type" value="Genomic_DNA"/>
</dbReference>
<organism evidence="3">
    <name type="scientific">Gongylonema pulchrum</name>
    <dbReference type="NCBI Taxonomy" id="637853"/>
    <lineage>
        <taxon>Eukaryota</taxon>
        <taxon>Metazoa</taxon>
        <taxon>Ecdysozoa</taxon>
        <taxon>Nematoda</taxon>
        <taxon>Chromadorea</taxon>
        <taxon>Rhabditida</taxon>
        <taxon>Spirurina</taxon>
        <taxon>Spiruromorpha</taxon>
        <taxon>Spiruroidea</taxon>
        <taxon>Gongylonematidae</taxon>
        <taxon>Gongylonema</taxon>
    </lineage>
</organism>
<accession>A0A183E158</accession>
<evidence type="ECO:0000313" key="1">
    <source>
        <dbReference type="EMBL" id="VDN24625.1"/>
    </source>
</evidence>
<dbReference type="WBParaSite" id="GPUH_0001471801-mRNA-1">
    <property type="protein sequence ID" value="GPUH_0001471801-mRNA-1"/>
    <property type="gene ID" value="GPUH_0001471801"/>
</dbReference>
<dbReference type="Proteomes" id="UP000271098">
    <property type="component" value="Unassembled WGS sequence"/>
</dbReference>
<dbReference type="OrthoDB" id="5809458at2759"/>
<name>A0A183E158_9BILA</name>
<reference evidence="3" key="1">
    <citation type="submission" date="2016-06" db="UniProtKB">
        <authorList>
            <consortium name="WormBaseParasite"/>
        </authorList>
    </citation>
    <scope>IDENTIFICATION</scope>
</reference>
<keyword evidence="2" id="KW-1185">Reference proteome</keyword>
<evidence type="ECO:0000313" key="3">
    <source>
        <dbReference type="WBParaSite" id="GPUH_0001471801-mRNA-1"/>
    </source>
</evidence>
<evidence type="ECO:0000313" key="2">
    <source>
        <dbReference type="Proteomes" id="UP000271098"/>
    </source>
</evidence>
<reference evidence="1 2" key="2">
    <citation type="submission" date="2018-11" db="EMBL/GenBank/DDBJ databases">
        <authorList>
            <consortium name="Pathogen Informatics"/>
        </authorList>
    </citation>
    <scope>NUCLEOTIDE SEQUENCE [LARGE SCALE GENOMIC DNA]</scope>
</reference>
<gene>
    <name evidence="1" type="ORF">GPUH_LOCUS14699</name>
</gene>
<protein>
    <submittedName>
        <fullName evidence="3">Amidohydrolase</fullName>
    </submittedName>
</protein>
<dbReference type="AlphaFoldDB" id="A0A183E158"/>